<dbReference type="KEGG" id="vg:15486180"/>
<dbReference type="Proteomes" id="UP000007008">
    <property type="component" value="Segment"/>
</dbReference>
<reference evidence="1 2" key="1">
    <citation type="journal article" date="2013" name="Genome Announc.">
        <title>Complete Genome Sequence of the Pseudomonas fluorescens Bacteriophage UFV-P2.</title>
        <authorList>
            <person name="Eller M.R."/>
            <person name="Salgado R.L."/>
            <person name="Vidigal P.M."/>
            <person name="Alves M.P."/>
            <person name="Dias R.S."/>
            <person name="de Oliveira L.L."/>
            <person name="da Silva C.C."/>
            <person name="de Carvalho A.F."/>
            <person name="De Paula S.O."/>
        </authorList>
    </citation>
    <scope>NUCLEOTIDE SEQUENCE [LARGE SCALE GENOMIC DNA]</scope>
</reference>
<organism evidence="1 2">
    <name type="scientific">Pseudomonas phage UFV-P2</name>
    <dbReference type="NCBI Taxonomy" id="1235661"/>
    <lineage>
        <taxon>Viruses</taxon>
        <taxon>Duplodnaviria</taxon>
        <taxon>Heunggongvirae</taxon>
        <taxon>Uroviricota</taxon>
        <taxon>Caudoviricetes</taxon>
        <taxon>Vicosavirus</taxon>
        <taxon>Vicosavirus UFVP2</taxon>
    </lineage>
</organism>
<dbReference type="GeneID" id="15486180"/>
<proteinExistence type="predicted"/>
<sequence>MEEKLGYSLVLSEAVEQQMRSEILPELFKLVKGEIEGEWQSTLPSDTEKREAVYHELHALNRVQLRVQAILDSITMKGFINGR</sequence>
<keyword evidence="2" id="KW-1185">Reference proteome</keyword>
<name>M4UQW5_9CAUD</name>
<dbReference type="OrthoDB" id="22445at10239"/>
<dbReference type="RefSeq" id="YP_007641362.1">
    <property type="nucleotide sequence ID" value="NC_018850.2"/>
</dbReference>
<evidence type="ECO:0000313" key="2">
    <source>
        <dbReference type="Proteomes" id="UP000007008"/>
    </source>
</evidence>
<evidence type="ECO:0000313" key="1">
    <source>
        <dbReference type="EMBL" id="AGH88967.1"/>
    </source>
</evidence>
<dbReference type="EMBL" id="JX863101">
    <property type="protein sequence ID" value="AGH88967.1"/>
    <property type="molecule type" value="Genomic_DNA"/>
</dbReference>
<protein>
    <submittedName>
        <fullName evidence="1">Uncharacterized protein</fullName>
    </submittedName>
</protein>
<accession>M4UQW5</accession>